<dbReference type="GO" id="GO:0043565">
    <property type="term" value="F:sequence-specific DNA binding"/>
    <property type="evidence" value="ECO:0007669"/>
    <property type="project" value="InterPro"/>
</dbReference>
<sequence length="312" mass="34979">MELSSILSKKPIVHRGVLPPVCKTPGRVQFEAYSLETFRDATAWPNADYVILWIVQGTVVLTTGLDRLILEDSSICYGKPSRGFDVKINNGATGFVICFSREFVELYGASYSNLIDSTLLHHRPSAAIIRLDDAGAFLQSIALEIMQELQSNARLRLEAISALLKFFLINLIRRSGGKADGTNSSGHSVRSRKADIVNKFYARLEEDFAANKTPRYYAETLHVTPNYLNQIVKELSGYTVTQHIQQRIILEAKRKVLFEGYSMKEISYLLGFVDPAHFSKYFKKSCGENFSDFKRGALYQSLQTARPADGSA</sequence>
<dbReference type="SMART" id="SM00342">
    <property type="entry name" value="HTH_ARAC"/>
    <property type="match status" value="1"/>
</dbReference>
<feature type="domain" description="HTH araC/xylS-type" evidence="4">
    <location>
        <begin position="198"/>
        <end position="296"/>
    </location>
</feature>
<comment type="caution">
    <text evidence="5">The sequence shown here is derived from an EMBL/GenBank/DDBJ whole genome shotgun (WGS) entry which is preliminary data.</text>
</comment>
<dbReference type="AlphaFoldDB" id="A0AAP2GHS6"/>
<evidence type="ECO:0000256" key="2">
    <source>
        <dbReference type="ARBA" id="ARBA00023125"/>
    </source>
</evidence>
<evidence type="ECO:0000256" key="3">
    <source>
        <dbReference type="ARBA" id="ARBA00023163"/>
    </source>
</evidence>
<dbReference type="InterPro" id="IPR018060">
    <property type="entry name" value="HTH_AraC"/>
</dbReference>
<keyword evidence="1" id="KW-0805">Transcription regulation</keyword>
<proteinExistence type="predicted"/>
<evidence type="ECO:0000259" key="4">
    <source>
        <dbReference type="PROSITE" id="PS01124"/>
    </source>
</evidence>
<name>A0AAP2GHS6_9BACT</name>
<dbReference type="GO" id="GO:0003700">
    <property type="term" value="F:DNA-binding transcription factor activity"/>
    <property type="evidence" value="ECO:0007669"/>
    <property type="project" value="InterPro"/>
</dbReference>
<organism evidence="5 6">
    <name type="scientific">Dawidia soli</name>
    <dbReference type="NCBI Taxonomy" id="2782352"/>
    <lineage>
        <taxon>Bacteria</taxon>
        <taxon>Pseudomonadati</taxon>
        <taxon>Bacteroidota</taxon>
        <taxon>Cytophagia</taxon>
        <taxon>Cytophagales</taxon>
        <taxon>Chryseotaleaceae</taxon>
        <taxon>Dawidia</taxon>
    </lineage>
</organism>
<dbReference type="EMBL" id="JAHESC010000007">
    <property type="protein sequence ID" value="MBT1686303.1"/>
    <property type="molecule type" value="Genomic_DNA"/>
</dbReference>
<keyword evidence="2" id="KW-0238">DNA-binding</keyword>
<dbReference type="PROSITE" id="PS01124">
    <property type="entry name" value="HTH_ARAC_FAMILY_2"/>
    <property type="match status" value="1"/>
</dbReference>
<dbReference type="RefSeq" id="WP_254089543.1">
    <property type="nucleotide sequence ID" value="NZ_JAHESC010000007.1"/>
</dbReference>
<dbReference type="SUPFAM" id="SSF46689">
    <property type="entry name" value="Homeodomain-like"/>
    <property type="match status" value="1"/>
</dbReference>
<dbReference type="Proteomes" id="UP001319180">
    <property type="component" value="Unassembled WGS sequence"/>
</dbReference>
<dbReference type="Gene3D" id="1.10.10.60">
    <property type="entry name" value="Homeodomain-like"/>
    <property type="match status" value="1"/>
</dbReference>
<dbReference type="InterPro" id="IPR009057">
    <property type="entry name" value="Homeodomain-like_sf"/>
</dbReference>
<accession>A0AAP2GHS6</accession>
<keyword evidence="3" id="KW-0804">Transcription</keyword>
<gene>
    <name evidence="5" type="ORF">KK078_07040</name>
</gene>
<evidence type="ECO:0000313" key="6">
    <source>
        <dbReference type="Proteomes" id="UP001319180"/>
    </source>
</evidence>
<protein>
    <submittedName>
        <fullName evidence="5">Helix-turn-helix domain-containing protein</fullName>
    </submittedName>
</protein>
<reference evidence="5 6" key="1">
    <citation type="submission" date="2021-05" db="EMBL/GenBank/DDBJ databases">
        <title>A Polyphasic approach of four new species of the genus Ohtaekwangia: Ohtaekwangia histidinii sp. nov., Ohtaekwangia cretensis sp. nov., Ohtaekwangia indiensis sp. nov., Ohtaekwangia reichenbachii sp. nov. from diverse environment.</title>
        <authorList>
            <person name="Octaviana S."/>
        </authorList>
    </citation>
    <scope>NUCLEOTIDE SEQUENCE [LARGE SCALE GENOMIC DNA]</scope>
    <source>
        <strain evidence="5 6">PWU37</strain>
    </source>
</reference>
<evidence type="ECO:0000256" key="1">
    <source>
        <dbReference type="ARBA" id="ARBA00023015"/>
    </source>
</evidence>
<evidence type="ECO:0000313" key="5">
    <source>
        <dbReference type="EMBL" id="MBT1686303.1"/>
    </source>
</evidence>
<keyword evidence="6" id="KW-1185">Reference proteome</keyword>
<dbReference type="PANTHER" id="PTHR43280">
    <property type="entry name" value="ARAC-FAMILY TRANSCRIPTIONAL REGULATOR"/>
    <property type="match status" value="1"/>
</dbReference>
<dbReference type="PANTHER" id="PTHR43280:SF32">
    <property type="entry name" value="TRANSCRIPTIONAL REGULATORY PROTEIN"/>
    <property type="match status" value="1"/>
</dbReference>
<dbReference type="Pfam" id="PF12833">
    <property type="entry name" value="HTH_18"/>
    <property type="match status" value="1"/>
</dbReference>